<name>A0AAV1LCH7_9NEOP</name>
<evidence type="ECO:0000256" key="2">
    <source>
        <dbReference type="SAM" id="Phobius"/>
    </source>
</evidence>
<feature type="domain" description="PiggyBac transposable element-derived protein" evidence="3">
    <location>
        <begin position="138"/>
        <end position="491"/>
    </location>
</feature>
<keyword evidence="5" id="KW-1185">Reference proteome</keyword>
<evidence type="ECO:0000313" key="4">
    <source>
        <dbReference type="EMBL" id="CAK1592746.1"/>
    </source>
</evidence>
<keyword evidence="2" id="KW-1133">Transmembrane helix</keyword>
<dbReference type="Proteomes" id="UP001314205">
    <property type="component" value="Unassembled WGS sequence"/>
</dbReference>
<feature type="compositionally biased region" description="Basic and acidic residues" evidence="1">
    <location>
        <begin position="1"/>
        <end position="12"/>
    </location>
</feature>
<dbReference type="AlphaFoldDB" id="A0AAV1LCH7"/>
<sequence>MTSRRTLSDDAISRFIAEEEESEHEREQGSDSEIEDNLSEDDIQSDFEDEFIDDEVPQQLNDTQNEDDISPPVSSEPTGTSESSRRDHRIIVPDRRVLRGKNQHCWSTIKGQSRGRTSAINIIRTSRGPTRMCRNICDPILCFNLFVTDEIVDEVVRWTNVEISVKRRDNMIKASFRDTSVTEVQALFAILTLSAAMKDNHLSTDELFDSSFSGTRYVAVMSRDRFDFLLKCLRFDDKSIRPSLRHEDPFIHIRKIWELFVTQCKLNYTPGEHVTIDEQLLGFRGRCPFRMYIPNKPNKYGIKIPMLCDSGTKYMLNAMPYIGRATNTNGMPQGEFYVKELSRPLHGTNRNITCDNWFTSVPLAKSLLQEPYKLTLVGTLRSNKREIPEELKNTRSRSVGTSMFCYDGCLTLVSYKPKPSKMVYLLSSCDEDGVINPITGKPEIIMYYNQTKGGVDTFDQMCSSMSFSRKTNRWPMSMFYGILNIAFVNSYVIYCHNILAKNEKPLNRRGYMKKLSAQLSESWMKERLEAPTLPKHVRDNIANILPKPVVQNDTDNEEEPPAKKRRYCTFCTNKKKRMSKMTCVKCRKTVCGEHKNDVCFECLSNQI</sequence>
<dbReference type="EMBL" id="CAVLGL010000087">
    <property type="protein sequence ID" value="CAK1592746.1"/>
    <property type="molecule type" value="Genomic_DNA"/>
</dbReference>
<feature type="region of interest" description="Disordered" evidence="1">
    <location>
        <begin position="1"/>
        <end position="87"/>
    </location>
</feature>
<gene>
    <name evidence="4" type="ORF">PARMNEM_LOCUS12639</name>
</gene>
<evidence type="ECO:0000313" key="5">
    <source>
        <dbReference type="Proteomes" id="UP001314205"/>
    </source>
</evidence>
<feature type="compositionally biased region" description="Acidic residues" evidence="1">
    <location>
        <begin position="30"/>
        <end position="56"/>
    </location>
</feature>
<feature type="compositionally biased region" description="Polar residues" evidence="1">
    <location>
        <begin position="72"/>
        <end position="82"/>
    </location>
</feature>
<accession>A0AAV1LCH7</accession>
<keyword evidence="2" id="KW-0812">Transmembrane</keyword>
<organism evidence="4 5">
    <name type="scientific">Parnassius mnemosyne</name>
    <name type="common">clouded apollo</name>
    <dbReference type="NCBI Taxonomy" id="213953"/>
    <lineage>
        <taxon>Eukaryota</taxon>
        <taxon>Metazoa</taxon>
        <taxon>Ecdysozoa</taxon>
        <taxon>Arthropoda</taxon>
        <taxon>Hexapoda</taxon>
        <taxon>Insecta</taxon>
        <taxon>Pterygota</taxon>
        <taxon>Neoptera</taxon>
        <taxon>Endopterygota</taxon>
        <taxon>Lepidoptera</taxon>
        <taxon>Glossata</taxon>
        <taxon>Ditrysia</taxon>
        <taxon>Papilionoidea</taxon>
        <taxon>Papilionidae</taxon>
        <taxon>Parnassiinae</taxon>
        <taxon>Parnassini</taxon>
        <taxon>Parnassius</taxon>
        <taxon>Driopa</taxon>
    </lineage>
</organism>
<proteinExistence type="predicted"/>
<dbReference type="InterPro" id="IPR029526">
    <property type="entry name" value="PGBD"/>
</dbReference>
<dbReference type="PANTHER" id="PTHR46599">
    <property type="entry name" value="PIGGYBAC TRANSPOSABLE ELEMENT-DERIVED PROTEIN 4"/>
    <property type="match status" value="1"/>
</dbReference>
<comment type="caution">
    <text evidence="4">The sequence shown here is derived from an EMBL/GenBank/DDBJ whole genome shotgun (WGS) entry which is preliminary data.</text>
</comment>
<dbReference type="PANTHER" id="PTHR46599:SF6">
    <property type="entry name" value="DUAL SPECIFICITY PHOSPHATASE 26"/>
    <property type="match status" value="1"/>
</dbReference>
<evidence type="ECO:0000256" key="1">
    <source>
        <dbReference type="SAM" id="MobiDB-lite"/>
    </source>
</evidence>
<keyword evidence="2" id="KW-0472">Membrane</keyword>
<evidence type="ECO:0000259" key="3">
    <source>
        <dbReference type="Pfam" id="PF13843"/>
    </source>
</evidence>
<dbReference type="Pfam" id="PF13843">
    <property type="entry name" value="DDE_Tnp_1_7"/>
    <property type="match status" value="1"/>
</dbReference>
<feature type="transmembrane region" description="Helical" evidence="2">
    <location>
        <begin position="478"/>
        <end position="499"/>
    </location>
</feature>
<protein>
    <recommendedName>
        <fullName evidence="3">PiggyBac transposable element-derived protein domain-containing protein</fullName>
    </recommendedName>
</protein>
<reference evidence="4 5" key="1">
    <citation type="submission" date="2023-11" db="EMBL/GenBank/DDBJ databases">
        <authorList>
            <person name="Hedman E."/>
            <person name="Englund M."/>
            <person name="Stromberg M."/>
            <person name="Nyberg Akerstrom W."/>
            <person name="Nylinder S."/>
            <person name="Jareborg N."/>
            <person name="Kallberg Y."/>
            <person name="Kronander E."/>
        </authorList>
    </citation>
    <scope>NUCLEOTIDE SEQUENCE [LARGE SCALE GENOMIC DNA]</scope>
</reference>